<feature type="transmembrane region" description="Helical" evidence="1">
    <location>
        <begin position="159"/>
        <end position="180"/>
    </location>
</feature>
<name>A0A7W7VPR3_9ACTN</name>
<keyword evidence="1" id="KW-1133">Transmembrane helix</keyword>
<proteinExistence type="predicted"/>
<feature type="transmembrane region" description="Helical" evidence="1">
    <location>
        <begin position="80"/>
        <end position="98"/>
    </location>
</feature>
<evidence type="ECO:0000313" key="3">
    <source>
        <dbReference type="Proteomes" id="UP000552644"/>
    </source>
</evidence>
<feature type="transmembrane region" description="Helical" evidence="1">
    <location>
        <begin position="105"/>
        <end position="125"/>
    </location>
</feature>
<accession>A0A7W7VPR3</accession>
<dbReference type="Proteomes" id="UP000552644">
    <property type="component" value="Unassembled WGS sequence"/>
</dbReference>
<protein>
    <submittedName>
        <fullName evidence="2">ABC-type transport system involved in multi-copper enzyme maturation permease subunit</fullName>
    </submittedName>
</protein>
<keyword evidence="1" id="KW-0472">Membrane</keyword>
<organism evidence="2 3">
    <name type="scientific">Streptosporangium saharense</name>
    <dbReference type="NCBI Taxonomy" id="1706840"/>
    <lineage>
        <taxon>Bacteria</taxon>
        <taxon>Bacillati</taxon>
        <taxon>Actinomycetota</taxon>
        <taxon>Actinomycetes</taxon>
        <taxon>Streptosporangiales</taxon>
        <taxon>Streptosporangiaceae</taxon>
        <taxon>Streptosporangium</taxon>
    </lineage>
</organism>
<sequence length="185" mass="18808">MVFGVLLVGGEYTSGTITASLTAVPRRGLFYAGKVLAGALTALGVSAVSVAVSFVAAQVGLGPYGILIGAPGVGQAVVGAWLYLGLICVFAMGVATMLRGSAGPLAILMPLLFLGSQGLGNISGLKTVTQYLPDQAASVIMHLTGPEGDPRFGRDFGPWTGMGVLVLWVALSLGGGYLVLRRRDA</sequence>
<dbReference type="EMBL" id="JACHJP010000004">
    <property type="protein sequence ID" value="MBB4917550.1"/>
    <property type="molecule type" value="Genomic_DNA"/>
</dbReference>
<dbReference type="GO" id="GO:0140359">
    <property type="term" value="F:ABC-type transporter activity"/>
    <property type="evidence" value="ECO:0007669"/>
    <property type="project" value="InterPro"/>
</dbReference>
<keyword evidence="3" id="KW-1185">Reference proteome</keyword>
<comment type="caution">
    <text evidence="2">The sequence shown here is derived from an EMBL/GenBank/DDBJ whole genome shotgun (WGS) entry which is preliminary data.</text>
</comment>
<keyword evidence="1" id="KW-0812">Transmembrane</keyword>
<feature type="transmembrane region" description="Helical" evidence="1">
    <location>
        <begin position="35"/>
        <end position="60"/>
    </location>
</feature>
<reference evidence="2 3" key="1">
    <citation type="submission" date="2020-08" db="EMBL/GenBank/DDBJ databases">
        <title>Genomic Encyclopedia of Type Strains, Phase III (KMG-III): the genomes of soil and plant-associated and newly described type strains.</title>
        <authorList>
            <person name="Whitman W."/>
        </authorList>
    </citation>
    <scope>NUCLEOTIDE SEQUENCE [LARGE SCALE GENOMIC DNA]</scope>
    <source>
        <strain evidence="2 3">CECT 8840</strain>
    </source>
</reference>
<gene>
    <name evidence="2" type="ORF">FHS44_004658</name>
</gene>
<dbReference type="GO" id="GO:0005886">
    <property type="term" value="C:plasma membrane"/>
    <property type="evidence" value="ECO:0007669"/>
    <property type="project" value="UniProtKB-SubCell"/>
</dbReference>
<evidence type="ECO:0000313" key="2">
    <source>
        <dbReference type="EMBL" id="MBB4917550.1"/>
    </source>
</evidence>
<evidence type="ECO:0000256" key="1">
    <source>
        <dbReference type="SAM" id="Phobius"/>
    </source>
</evidence>
<dbReference type="RefSeq" id="WP_221461132.1">
    <property type="nucleotide sequence ID" value="NZ_JACHJP010000004.1"/>
</dbReference>
<dbReference type="AlphaFoldDB" id="A0A7W7VPR3"/>